<dbReference type="Proteomes" id="UP001070176">
    <property type="component" value="Unassembled WGS sequence"/>
</dbReference>
<accession>A0ABT3Y968</accession>
<reference evidence="1" key="1">
    <citation type="submission" date="2022-10" db="EMBL/GenBank/DDBJ databases">
        <title>Chryseobacterium sp. nov., a novel bacterial species.</title>
        <authorList>
            <person name="Cao Y."/>
        </authorList>
    </citation>
    <scope>NUCLEOTIDE SEQUENCE</scope>
    <source>
        <strain evidence="1">KC 927</strain>
    </source>
</reference>
<gene>
    <name evidence="1" type="ORF">OEA66_20120</name>
</gene>
<evidence type="ECO:0000313" key="2">
    <source>
        <dbReference type="Proteomes" id="UP001070176"/>
    </source>
</evidence>
<protein>
    <submittedName>
        <fullName evidence="1">Uncharacterized protein</fullName>
    </submittedName>
</protein>
<keyword evidence="2" id="KW-1185">Reference proteome</keyword>
<organism evidence="1 2">
    <name type="scientific">Chryseobacterium luquanense</name>
    <dbReference type="NCBI Taxonomy" id="2983766"/>
    <lineage>
        <taxon>Bacteria</taxon>
        <taxon>Pseudomonadati</taxon>
        <taxon>Bacteroidota</taxon>
        <taxon>Flavobacteriia</taxon>
        <taxon>Flavobacteriales</taxon>
        <taxon>Weeksellaceae</taxon>
        <taxon>Chryseobacterium group</taxon>
        <taxon>Chryseobacterium</taxon>
    </lineage>
</organism>
<dbReference type="RefSeq" id="WP_267283093.1">
    <property type="nucleotide sequence ID" value="NZ_JAOVZV010000031.1"/>
</dbReference>
<sequence>MENNNFCCDGLSTAINNTGKRGFSILIKMSGYDKSFYFVQQYRSTEDQDMGILNVGEVAISYCPWCGCNLDKIIEQNRTLVINLYEINKEFLLGPKLL</sequence>
<evidence type="ECO:0000313" key="1">
    <source>
        <dbReference type="EMBL" id="MCX8534662.1"/>
    </source>
</evidence>
<proteinExistence type="predicted"/>
<comment type="caution">
    <text evidence="1">The sequence shown here is derived from an EMBL/GenBank/DDBJ whole genome shotgun (WGS) entry which is preliminary data.</text>
</comment>
<name>A0ABT3Y968_9FLAO</name>
<dbReference type="EMBL" id="JAOVZV010000031">
    <property type="protein sequence ID" value="MCX8534662.1"/>
    <property type="molecule type" value="Genomic_DNA"/>
</dbReference>